<evidence type="ECO:0000313" key="8">
    <source>
        <dbReference type="Proteomes" id="UP000782519"/>
    </source>
</evidence>
<dbReference type="InterPro" id="IPR036909">
    <property type="entry name" value="Cyt_c-like_dom_sf"/>
</dbReference>
<evidence type="ECO:0000256" key="1">
    <source>
        <dbReference type="ARBA" id="ARBA00022617"/>
    </source>
</evidence>
<evidence type="ECO:0000256" key="4">
    <source>
        <dbReference type="PROSITE-ProRule" id="PRU00433"/>
    </source>
</evidence>
<sequence length="210" mass="22350">MKSGWIAGSAAILTATGAAVFYLASGAYDFGADSPHWKVTRAAIEAFRDHSIDVRAREIVVPDLQDDQMVSKGAGQYAAMCVNCHLAPGMKDSEIRPGLYPQPPNLSELRVDPKRAFWVVKHGLKMSGMPAWGLGHDDEALWSIVAFVTKLPGLSEDHYKQMVADAPPDEEMGGMKMEGGKVAGSGAGKDAADGKQSGRSSADPKGGQRH</sequence>
<organism evidence="7 8">
    <name type="scientific">Rhodopseudomonas palustris</name>
    <dbReference type="NCBI Taxonomy" id="1076"/>
    <lineage>
        <taxon>Bacteria</taxon>
        <taxon>Pseudomonadati</taxon>
        <taxon>Pseudomonadota</taxon>
        <taxon>Alphaproteobacteria</taxon>
        <taxon>Hyphomicrobiales</taxon>
        <taxon>Nitrobacteraceae</taxon>
        <taxon>Rhodopseudomonas</taxon>
    </lineage>
</organism>
<evidence type="ECO:0000256" key="2">
    <source>
        <dbReference type="ARBA" id="ARBA00022723"/>
    </source>
</evidence>
<evidence type="ECO:0000259" key="6">
    <source>
        <dbReference type="PROSITE" id="PS51007"/>
    </source>
</evidence>
<comment type="caution">
    <text evidence="7">The sequence shown here is derived from an EMBL/GenBank/DDBJ whole genome shotgun (WGS) entry which is preliminary data.</text>
</comment>
<reference evidence="7" key="1">
    <citation type="submission" date="2020-07" db="EMBL/GenBank/DDBJ databases">
        <title>Huge and variable diversity of episymbiotic CPR bacteria and DPANN archaea in groundwater ecosystems.</title>
        <authorList>
            <person name="He C.Y."/>
            <person name="Keren R."/>
            <person name="Whittaker M."/>
            <person name="Farag I.F."/>
            <person name="Doudna J."/>
            <person name="Cate J.H.D."/>
            <person name="Banfield J.F."/>
        </authorList>
    </citation>
    <scope>NUCLEOTIDE SEQUENCE</scope>
    <source>
        <strain evidence="7">NC_groundwater_1818_Pr3_B-0.1um_66_35</strain>
    </source>
</reference>
<protein>
    <submittedName>
        <fullName evidence="7">Cytochrome c</fullName>
    </submittedName>
</protein>
<keyword evidence="2 4" id="KW-0479">Metal-binding</keyword>
<dbReference type="GO" id="GO:0009055">
    <property type="term" value="F:electron transfer activity"/>
    <property type="evidence" value="ECO:0007669"/>
    <property type="project" value="InterPro"/>
</dbReference>
<keyword evidence="1 4" id="KW-0349">Heme</keyword>
<dbReference type="Proteomes" id="UP000782519">
    <property type="component" value="Unassembled WGS sequence"/>
</dbReference>
<evidence type="ECO:0000256" key="5">
    <source>
        <dbReference type="SAM" id="MobiDB-lite"/>
    </source>
</evidence>
<dbReference type="AlphaFoldDB" id="A0A933S1W1"/>
<dbReference type="GO" id="GO:0046872">
    <property type="term" value="F:metal ion binding"/>
    <property type="evidence" value="ECO:0007669"/>
    <property type="project" value="UniProtKB-KW"/>
</dbReference>
<dbReference type="PROSITE" id="PS51007">
    <property type="entry name" value="CYTC"/>
    <property type="match status" value="1"/>
</dbReference>
<name>A0A933S1W1_RHOPL</name>
<accession>A0A933S1W1</accession>
<feature type="domain" description="Cytochrome c" evidence="6">
    <location>
        <begin position="68"/>
        <end position="152"/>
    </location>
</feature>
<gene>
    <name evidence="7" type="ORF">HZA66_19090</name>
</gene>
<dbReference type="EMBL" id="JACRJB010000053">
    <property type="protein sequence ID" value="MBI5131549.1"/>
    <property type="molecule type" value="Genomic_DNA"/>
</dbReference>
<keyword evidence="3 4" id="KW-0408">Iron</keyword>
<proteinExistence type="predicted"/>
<dbReference type="GO" id="GO:0020037">
    <property type="term" value="F:heme binding"/>
    <property type="evidence" value="ECO:0007669"/>
    <property type="project" value="InterPro"/>
</dbReference>
<dbReference type="SUPFAM" id="SSF46626">
    <property type="entry name" value="Cytochrome c"/>
    <property type="match status" value="1"/>
</dbReference>
<feature type="region of interest" description="Disordered" evidence="5">
    <location>
        <begin position="166"/>
        <end position="210"/>
    </location>
</feature>
<dbReference type="InterPro" id="IPR009056">
    <property type="entry name" value="Cyt_c-like_dom"/>
</dbReference>
<dbReference type="Gene3D" id="1.10.760.10">
    <property type="entry name" value="Cytochrome c-like domain"/>
    <property type="match status" value="1"/>
</dbReference>
<dbReference type="Pfam" id="PF13442">
    <property type="entry name" value="Cytochrome_CBB3"/>
    <property type="match status" value="1"/>
</dbReference>
<evidence type="ECO:0000313" key="7">
    <source>
        <dbReference type="EMBL" id="MBI5131549.1"/>
    </source>
</evidence>
<evidence type="ECO:0000256" key="3">
    <source>
        <dbReference type="ARBA" id="ARBA00023004"/>
    </source>
</evidence>